<dbReference type="GO" id="GO:0035861">
    <property type="term" value="C:site of double-strand break"/>
    <property type="evidence" value="ECO:0000318"/>
    <property type="project" value="GO_Central"/>
</dbReference>
<dbReference type="PANTHER" id="PTHR12900">
    <property type="entry name" value="MITOTIC AND DNA DAMAGE CHECKPOINT PROTEIN HUS1"/>
    <property type="match status" value="1"/>
</dbReference>
<evidence type="ECO:0000256" key="2">
    <source>
        <dbReference type="ARBA" id="ARBA00005563"/>
    </source>
</evidence>
<dbReference type="GO" id="GO:0006289">
    <property type="term" value="P:nucleotide-excision repair"/>
    <property type="evidence" value="ECO:0000318"/>
    <property type="project" value="GO_Central"/>
</dbReference>
<reference evidence="5" key="2">
    <citation type="submission" date="2020-05" db="UniProtKB">
        <authorList>
            <consortium name="EnsemblMetazoa"/>
        </authorList>
    </citation>
    <scope>IDENTIFICATION</scope>
    <source>
        <strain evidence="5">wikel</strain>
    </source>
</reference>
<organism evidence="5 6">
    <name type="scientific">Ixodes scapularis</name>
    <name type="common">Black-legged tick</name>
    <name type="synonym">Deer tick</name>
    <dbReference type="NCBI Taxonomy" id="6945"/>
    <lineage>
        <taxon>Eukaryota</taxon>
        <taxon>Metazoa</taxon>
        <taxon>Ecdysozoa</taxon>
        <taxon>Arthropoda</taxon>
        <taxon>Chelicerata</taxon>
        <taxon>Arachnida</taxon>
        <taxon>Acari</taxon>
        <taxon>Parasitiformes</taxon>
        <taxon>Ixodida</taxon>
        <taxon>Ixodoidea</taxon>
        <taxon>Ixodidae</taxon>
        <taxon>Ixodinae</taxon>
        <taxon>Ixodes</taxon>
    </lineage>
</organism>
<dbReference type="VEuPathDB" id="VectorBase:ISCW016182"/>
<dbReference type="AlphaFoldDB" id="A0A1S4LML8"/>
<keyword evidence="6" id="KW-1185">Reference proteome</keyword>
<keyword evidence="3" id="KW-0539">Nucleus</keyword>
<dbReference type="GO" id="GO:0031573">
    <property type="term" value="P:mitotic intra-S DNA damage checkpoint signaling"/>
    <property type="evidence" value="ECO:0000318"/>
    <property type="project" value="GO_Central"/>
</dbReference>
<evidence type="ECO:0000256" key="4">
    <source>
        <dbReference type="PIRNR" id="PIRNR011312"/>
    </source>
</evidence>
<name>A0A1S4LML8_IXOSC</name>
<dbReference type="EMBL" id="ABJB010890026">
    <property type="status" value="NOT_ANNOTATED_CDS"/>
    <property type="molecule type" value="Genomic_DNA"/>
</dbReference>
<dbReference type="GO" id="GO:0005730">
    <property type="term" value="C:nucleolus"/>
    <property type="evidence" value="ECO:0007669"/>
    <property type="project" value="InterPro"/>
</dbReference>
<dbReference type="FunCoup" id="A0A1S4LML8">
    <property type="interactions" value="981"/>
</dbReference>
<dbReference type="VEuPathDB" id="VectorBase:ISCI016182"/>
<dbReference type="PANTHER" id="PTHR12900:SF0">
    <property type="entry name" value="CHECKPOINT PROTEIN"/>
    <property type="match status" value="1"/>
</dbReference>
<evidence type="ECO:0000256" key="1">
    <source>
        <dbReference type="ARBA" id="ARBA00004123"/>
    </source>
</evidence>
<comment type="similarity">
    <text evidence="2 4">Belongs to the HUS1 family.</text>
</comment>
<dbReference type="Gene3D" id="3.70.10.10">
    <property type="match status" value="1"/>
</dbReference>
<dbReference type="Proteomes" id="UP000001555">
    <property type="component" value="Unassembled WGS sequence"/>
</dbReference>
<dbReference type="InterPro" id="IPR016580">
    <property type="entry name" value="HUS1"/>
</dbReference>
<dbReference type="PIRSF" id="PIRSF011312">
    <property type="entry name" value="Cell_cycle_HUS1"/>
    <property type="match status" value="1"/>
</dbReference>
<dbReference type="InParanoid" id="A0A1S4LML8"/>
<dbReference type="GO" id="GO:0030896">
    <property type="term" value="C:checkpoint clamp complex"/>
    <property type="evidence" value="ECO:0000318"/>
    <property type="project" value="GO_Central"/>
</dbReference>
<reference evidence="6" key="1">
    <citation type="submission" date="2008-03" db="EMBL/GenBank/DDBJ databases">
        <title>Annotation of Ixodes scapularis.</title>
        <authorList>
            <consortium name="Ixodes scapularis Genome Project Consortium"/>
            <person name="Caler E."/>
            <person name="Hannick L.I."/>
            <person name="Bidwell S."/>
            <person name="Joardar V."/>
            <person name="Thiagarajan M."/>
            <person name="Amedeo P."/>
            <person name="Galinsky K.J."/>
            <person name="Schobel S."/>
            <person name="Inman J."/>
            <person name="Hostetler J."/>
            <person name="Miller J."/>
            <person name="Hammond M."/>
            <person name="Megy K."/>
            <person name="Lawson D."/>
            <person name="Kodira C."/>
            <person name="Sutton G."/>
            <person name="Meyer J."/>
            <person name="Hill C.A."/>
            <person name="Birren B."/>
            <person name="Nene V."/>
            <person name="Collins F."/>
            <person name="Alarcon-Chaidez F."/>
            <person name="Wikel S."/>
            <person name="Strausberg R."/>
        </authorList>
    </citation>
    <scope>NUCLEOTIDE SEQUENCE [LARGE SCALE GENOMIC DNA]</scope>
    <source>
        <strain evidence="6">Wikel</strain>
    </source>
</reference>
<evidence type="ECO:0000313" key="6">
    <source>
        <dbReference type="Proteomes" id="UP000001555"/>
    </source>
</evidence>
<proteinExistence type="inferred from homology"/>
<sequence>MKFRARIVDIVSLQQFTKIVHTISKLAKVAAVRITLDAVFFIVNEDAVSGGGFLWAEVPQETIFQEFNMQGVSEEFNEIYLDVVMEHLVRALRSSVAAKSLKIKLTKKQTPCLSLEIELPSLVSANRTVVHDVPVSVIPRRLWGNFAEPEVEVADIITHMPSLKVLKTIVEKMKNLNTYVTICISTDREMTMSVQTDMVTVTTHFKGLQFPVPAPWGILTESPAGLISGQYEVRLDLRRLTPLLVGQQLNPRQVTCKIIHKRQCHFIFDHDNGSLQCLLPCVYS</sequence>
<dbReference type="EnsemblMetazoa" id="ISCW016182-RA">
    <property type="protein sequence ID" value="ISCW016182-PA"/>
    <property type="gene ID" value="ISCW016182"/>
</dbReference>
<dbReference type="VEuPathDB" id="VectorBase:ISCP_017879"/>
<dbReference type="GO" id="GO:0000724">
    <property type="term" value="P:double-strand break repair via homologous recombination"/>
    <property type="evidence" value="ECO:0000318"/>
    <property type="project" value="GO_Central"/>
</dbReference>
<evidence type="ECO:0000313" key="5">
    <source>
        <dbReference type="EnsemblMetazoa" id="ISCW016182-PA"/>
    </source>
</evidence>
<dbReference type="InterPro" id="IPR007150">
    <property type="entry name" value="HUS1/Mec3"/>
</dbReference>
<protein>
    <recommendedName>
        <fullName evidence="4">Checkpoint protein</fullName>
    </recommendedName>
</protein>
<comment type="subcellular location">
    <subcellularLocation>
        <location evidence="1">Nucleus</location>
    </subcellularLocation>
</comment>
<dbReference type="GO" id="GO:0000723">
    <property type="term" value="P:telomere maintenance"/>
    <property type="evidence" value="ECO:0000318"/>
    <property type="project" value="GO_Central"/>
</dbReference>
<dbReference type="OrthoDB" id="10063861at2759"/>
<dbReference type="GO" id="GO:0033314">
    <property type="term" value="P:mitotic DNA replication checkpoint signaling"/>
    <property type="evidence" value="ECO:0000318"/>
    <property type="project" value="GO_Central"/>
</dbReference>
<evidence type="ECO:0000256" key="3">
    <source>
        <dbReference type="ARBA" id="ARBA00023242"/>
    </source>
</evidence>
<dbReference type="GO" id="GO:0044778">
    <property type="term" value="P:meiotic DNA integrity checkpoint signaling"/>
    <property type="evidence" value="ECO:0000318"/>
    <property type="project" value="GO_Central"/>
</dbReference>
<accession>A0A1S4LML8</accession>
<dbReference type="Pfam" id="PF04005">
    <property type="entry name" value="Hus1"/>
    <property type="match status" value="1"/>
</dbReference>